<protein>
    <submittedName>
        <fullName evidence="2">Uncharacterized protein</fullName>
    </submittedName>
</protein>
<dbReference type="EMBL" id="SNRW01019931">
    <property type="protein sequence ID" value="KAA6365919.1"/>
    <property type="molecule type" value="Genomic_DNA"/>
</dbReference>
<comment type="caution">
    <text evidence="2">The sequence shown here is derived from an EMBL/GenBank/DDBJ whole genome shotgun (WGS) entry which is preliminary data.</text>
</comment>
<organism evidence="2 3">
    <name type="scientific">Streblomastix strix</name>
    <dbReference type="NCBI Taxonomy" id="222440"/>
    <lineage>
        <taxon>Eukaryota</taxon>
        <taxon>Metamonada</taxon>
        <taxon>Preaxostyla</taxon>
        <taxon>Oxymonadida</taxon>
        <taxon>Streblomastigidae</taxon>
        <taxon>Streblomastix</taxon>
    </lineage>
</organism>
<evidence type="ECO:0000313" key="3">
    <source>
        <dbReference type="Proteomes" id="UP000324800"/>
    </source>
</evidence>
<reference evidence="2 3" key="1">
    <citation type="submission" date="2019-03" db="EMBL/GenBank/DDBJ databases">
        <title>Single cell metagenomics reveals metabolic interactions within the superorganism composed of flagellate Streblomastix strix and complex community of Bacteroidetes bacteria on its surface.</title>
        <authorList>
            <person name="Treitli S.C."/>
            <person name="Kolisko M."/>
            <person name="Husnik F."/>
            <person name="Keeling P."/>
            <person name="Hampl V."/>
        </authorList>
    </citation>
    <scope>NUCLEOTIDE SEQUENCE [LARGE SCALE GENOMIC DNA]</scope>
    <source>
        <strain evidence="2">ST1C</strain>
    </source>
</reference>
<accession>A0A5J4U6D3</accession>
<dbReference type="Proteomes" id="UP000324800">
    <property type="component" value="Unassembled WGS sequence"/>
</dbReference>
<sequence>MVEGGNGYEQIFHDEKDEEENFDDDEDKQIEGFVKAKQKLKSKTDVWVNTPSNEYYEKYKQQQANPPGATGVTQLLQSMVQSSSSELESLNASSLKEFTEMRTAIAAGPLKSAQMISEQTEQQSQHQITSNQIEIQQPQTPSLYTEMSHQISSLKEELLSLQLSSKQQQIISPQISSQKAEQSQKAEETSVPVRHLSPSLISGLPGQQLSQIQQQLQLNTSNAAAIANMQTGQTQTTQNTSSFTQQGSLQQNMSTIGLSQITITNTIITAVNSSTSIITCWIWCKISIAINCTKKFNYQHEHAYPTAEFICNVTVINNASIIIVTVNVTSGSLQRSAQIFQLTAELISAHAISNSVITVTAPIVIITRKPYSWIIRNWVINIISECKCRPIRRIWGDFGAVSVYDIVSCAVVDVTSIVAVVVVIASQEEEETEHGKGFLRDIIVDEAWEVKLDKDLTKLQ</sequence>
<dbReference type="AlphaFoldDB" id="A0A5J4U6D3"/>
<feature type="compositionally biased region" description="Acidic residues" evidence="1">
    <location>
        <begin position="16"/>
        <end position="26"/>
    </location>
</feature>
<evidence type="ECO:0000313" key="2">
    <source>
        <dbReference type="EMBL" id="KAA6365919.1"/>
    </source>
</evidence>
<evidence type="ECO:0000256" key="1">
    <source>
        <dbReference type="SAM" id="MobiDB-lite"/>
    </source>
</evidence>
<feature type="region of interest" description="Disordered" evidence="1">
    <location>
        <begin position="1"/>
        <end position="26"/>
    </location>
</feature>
<name>A0A5J4U6D3_9EUKA</name>
<gene>
    <name evidence="2" type="ORF">EZS28_038554</name>
</gene>
<feature type="non-terminal residue" evidence="2">
    <location>
        <position position="460"/>
    </location>
</feature>
<proteinExistence type="predicted"/>